<organism evidence="1 2">
    <name type="scientific">Prosthecobacter dejongeii</name>
    <dbReference type="NCBI Taxonomy" id="48465"/>
    <lineage>
        <taxon>Bacteria</taxon>
        <taxon>Pseudomonadati</taxon>
        <taxon>Verrucomicrobiota</taxon>
        <taxon>Verrucomicrobiia</taxon>
        <taxon>Verrucomicrobiales</taxon>
        <taxon>Verrucomicrobiaceae</taxon>
        <taxon>Prosthecobacter</taxon>
    </lineage>
</organism>
<name>A0A7W8DQ24_9BACT</name>
<dbReference type="EMBL" id="JACHIF010000004">
    <property type="protein sequence ID" value="MBB5038284.1"/>
    <property type="molecule type" value="Genomic_DNA"/>
</dbReference>
<comment type="caution">
    <text evidence="1">The sequence shown here is derived from an EMBL/GenBank/DDBJ whole genome shotgun (WGS) entry which is preliminary data.</text>
</comment>
<evidence type="ECO:0000313" key="1">
    <source>
        <dbReference type="EMBL" id="MBB5038284.1"/>
    </source>
</evidence>
<proteinExistence type="predicted"/>
<dbReference type="InterPro" id="IPR013423">
    <property type="entry name" value="CHP02594"/>
</dbReference>
<evidence type="ECO:0000313" key="2">
    <source>
        <dbReference type="Proteomes" id="UP000534294"/>
    </source>
</evidence>
<protein>
    <submittedName>
        <fullName evidence="1">Uncharacterized protein (TIGR02594 family)</fullName>
    </submittedName>
</protein>
<sequence>MSTSPPSSSARLFAAALRYLGTKEVPGAGSNPKIKAWIKEAATWLNGDDSKTAWCGCFRGGVGLETATGVPPEHYRAAEWGTWGKAVDLKKPQTWQRGDTIVMTRPGGNHVCLLDRIEGRTAYCLGGNQADSVSIAPFPISRITHVRRLS</sequence>
<dbReference type="AlphaFoldDB" id="A0A7W8DQ24"/>
<accession>A0A7W8DQ24</accession>
<dbReference type="Proteomes" id="UP000534294">
    <property type="component" value="Unassembled WGS sequence"/>
</dbReference>
<reference evidence="1 2" key="1">
    <citation type="submission" date="2020-08" db="EMBL/GenBank/DDBJ databases">
        <title>Genomic Encyclopedia of Type Strains, Phase IV (KMG-IV): sequencing the most valuable type-strain genomes for metagenomic binning, comparative biology and taxonomic classification.</title>
        <authorList>
            <person name="Goeker M."/>
        </authorList>
    </citation>
    <scope>NUCLEOTIDE SEQUENCE [LARGE SCALE GENOMIC DNA]</scope>
    <source>
        <strain evidence="1 2">DSM 12251</strain>
    </source>
</reference>
<keyword evidence="2" id="KW-1185">Reference proteome</keyword>
<dbReference type="RefSeq" id="WP_184208935.1">
    <property type="nucleotide sequence ID" value="NZ_JACHIF010000004.1"/>
</dbReference>
<gene>
    <name evidence="1" type="ORF">HNQ64_002542</name>
</gene>
<dbReference type="NCBIfam" id="TIGR02594">
    <property type="entry name" value="TIGR02594 family protein"/>
    <property type="match status" value="1"/>
</dbReference>